<organism evidence="1 2">
    <name type="scientific">Prochlorococcus phage P-RSM4</name>
    <dbReference type="NCBI Taxonomy" id="444862"/>
    <lineage>
        <taxon>Viruses</taxon>
        <taxon>Duplodnaviria</taxon>
        <taxon>Heunggongvirae</taxon>
        <taxon>Uroviricota</taxon>
        <taxon>Caudoviricetes</taxon>
        <taxon>Pantevenvirales</taxon>
        <taxon>Kyanoviridae</taxon>
        <taxon>Thaumasvirus</taxon>
        <taxon>Thaumasvirus stim4</taxon>
    </lineage>
</organism>
<evidence type="ECO:0000313" key="2">
    <source>
        <dbReference type="Proteomes" id="UP000006528"/>
    </source>
</evidence>
<protein>
    <submittedName>
        <fullName evidence="1">Uncharacterized protein</fullName>
    </submittedName>
</protein>
<dbReference type="Proteomes" id="UP000006528">
    <property type="component" value="Segment"/>
</dbReference>
<accession>E3SLS2</accession>
<dbReference type="KEGG" id="vg:10327871"/>
<dbReference type="AntiFam" id="ANF00015">
    <property type="entry name" value="tRNA translation"/>
</dbReference>
<dbReference type="RefSeq" id="YP_004323165.1">
    <property type="nucleotide sequence ID" value="NC_015283.1"/>
</dbReference>
<dbReference type="EMBL" id="GU071099">
    <property type="protein sequence ID" value="ADO98420.1"/>
    <property type="molecule type" value="Genomic_DNA"/>
</dbReference>
<evidence type="ECO:0000313" key="1">
    <source>
        <dbReference type="EMBL" id="ADO98420.1"/>
    </source>
</evidence>
<proteinExistence type="predicted"/>
<gene>
    <name evidence="1" type="ORF">PRSM4_036</name>
</gene>
<name>E3SLS2_9CAUD</name>
<dbReference type="GeneID" id="10327871"/>
<sequence length="47" mass="5131">MAESVDAPDLKSVGHVPVRVQVSLLLLSGEYKRSLSRKSAPLQNIIK</sequence>
<reference evidence="1 2" key="1">
    <citation type="journal article" date="2010" name="Environ. Microbiol.">
        <title>Genomic analysis of oceanic cyanobacterial myoviruses compared with T4-like myoviruses from diverse hosts and environments.</title>
        <authorList>
            <person name="Sullivan M.B."/>
            <person name="Huang K.H."/>
            <person name="Ignacio-Espinoza J.C."/>
            <person name="Berlin A.M."/>
            <person name="Kelly L."/>
            <person name="Weigele P.R."/>
            <person name="DeFrancesco A.S."/>
            <person name="Kern S.E."/>
            <person name="Thompson L.R."/>
            <person name="Young S."/>
            <person name="Yandava C."/>
            <person name="Fu R."/>
            <person name="Krastins B."/>
            <person name="Chase M."/>
            <person name="Sarracino D."/>
            <person name="Osburne M.S."/>
            <person name="Henn M.R."/>
            <person name="Chisholm S.W."/>
        </authorList>
    </citation>
    <scope>NUCLEOTIDE SEQUENCE [LARGE SCALE GENOMIC DNA]</scope>
    <source>
        <strain evidence="1">9303-10a</strain>
    </source>
</reference>